<comment type="caution">
    <text evidence="3">The sequence shown here is derived from an EMBL/GenBank/DDBJ whole genome shotgun (WGS) entry which is preliminary data.</text>
</comment>
<dbReference type="SUPFAM" id="SSF51735">
    <property type="entry name" value="NAD(P)-binding Rossmann-fold domains"/>
    <property type="match status" value="1"/>
</dbReference>
<keyword evidence="3" id="KW-0560">Oxidoreductase</keyword>
<dbReference type="PRINTS" id="PR00081">
    <property type="entry name" value="GDHRDH"/>
</dbReference>
<dbReference type="PANTHER" id="PTHR43975">
    <property type="entry name" value="ZGC:101858"/>
    <property type="match status" value="1"/>
</dbReference>
<comment type="similarity">
    <text evidence="1">Belongs to the short-chain dehydrogenases/reductases (SDR) family.</text>
</comment>
<dbReference type="Proteomes" id="UP001589627">
    <property type="component" value="Unassembled WGS sequence"/>
</dbReference>
<dbReference type="InterPro" id="IPR002347">
    <property type="entry name" value="SDR_fam"/>
</dbReference>
<accession>A0ABV5Y900</accession>
<evidence type="ECO:0000259" key="2">
    <source>
        <dbReference type="SMART" id="SM00822"/>
    </source>
</evidence>
<dbReference type="PRINTS" id="PR00080">
    <property type="entry name" value="SDRFAMILY"/>
</dbReference>
<evidence type="ECO:0000313" key="3">
    <source>
        <dbReference type="EMBL" id="MFB9831508.1"/>
    </source>
</evidence>
<keyword evidence="4" id="KW-1185">Reference proteome</keyword>
<dbReference type="EC" id="1.1.1.-" evidence="3"/>
<evidence type="ECO:0000313" key="4">
    <source>
        <dbReference type="Proteomes" id="UP001589627"/>
    </source>
</evidence>
<organism evidence="3 4">
    <name type="scientific">Actinoallomurus acaciae</name>
    <dbReference type="NCBI Taxonomy" id="502577"/>
    <lineage>
        <taxon>Bacteria</taxon>
        <taxon>Bacillati</taxon>
        <taxon>Actinomycetota</taxon>
        <taxon>Actinomycetes</taxon>
        <taxon>Streptosporangiales</taxon>
        <taxon>Thermomonosporaceae</taxon>
        <taxon>Actinoallomurus</taxon>
    </lineage>
</organism>
<dbReference type="EMBL" id="JBHLZP010000020">
    <property type="protein sequence ID" value="MFB9831508.1"/>
    <property type="molecule type" value="Genomic_DNA"/>
</dbReference>
<name>A0ABV5Y900_9ACTN</name>
<sequence>MSRFNGKVALVTGASGGVGRAIAYGLAAEGAAVGVVGRDTGALRETVSMVERAGGRALPIEADIGVGSDVEHAVAELVTSYGRLDLLAHAAGVFRTGAVTDLPEEQWDLLFTTNVKSCFLLGRHAIPHMRAAGGGAIVNVSSVFAFAAGPGSAGYAASKAAVVALTKMMALDHIADGIRVNCVAPGSMRTPLLENAVAGHDDPEEALAGIGRLHPLGRLIDPTETASLVLYLLSDDARAVVGSCFTIDGGRLAKLGSAT</sequence>
<protein>
    <submittedName>
        <fullName evidence="3">SDR family NAD(P)-dependent oxidoreductase</fullName>
        <ecNumber evidence="3">1.1.1.-</ecNumber>
    </submittedName>
</protein>
<dbReference type="SMART" id="SM00822">
    <property type="entry name" value="PKS_KR"/>
    <property type="match status" value="1"/>
</dbReference>
<dbReference type="PROSITE" id="PS00061">
    <property type="entry name" value="ADH_SHORT"/>
    <property type="match status" value="1"/>
</dbReference>
<dbReference type="GO" id="GO:0016491">
    <property type="term" value="F:oxidoreductase activity"/>
    <property type="evidence" value="ECO:0007669"/>
    <property type="project" value="UniProtKB-KW"/>
</dbReference>
<dbReference type="InterPro" id="IPR020904">
    <property type="entry name" value="Sc_DH/Rdtase_CS"/>
</dbReference>
<dbReference type="Gene3D" id="3.40.50.720">
    <property type="entry name" value="NAD(P)-binding Rossmann-like Domain"/>
    <property type="match status" value="1"/>
</dbReference>
<feature type="domain" description="Ketoreductase" evidence="2">
    <location>
        <begin position="7"/>
        <end position="177"/>
    </location>
</feature>
<dbReference type="Pfam" id="PF13561">
    <property type="entry name" value="adh_short_C2"/>
    <property type="match status" value="1"/>
</dbReference>
<reference evidence="3 4" key="1">
    <citation type="submission" date="2024-09" db="EMBL/GenBank/DDBJ databases">
        <authorList>
            <person name="Sun Q."/>
            <person name="Mori K."/>
        </authorList>
    </citation>
    <scope>NUCLEOTIDE SEQUENCE [LARGE SCALE GENOMIC DNA]</scope>
    <source>
        <strain evidence="3 4">TBRC 0563</strain>
    </source>
</reference>
<dbReference type="PANTHER" id="PTHR43975:SF2">
    <property type="entry name" value="EG:BACR7A4.14 PROTEIN-RELATED"/>
    <property type="match status" value="1"/>
</dbReference>
<dbReference type="RefSeq" id="WP_378195742.1">
    <property type="nucleotide sequence ID" value="NZ_JBHLZP010000020.1"/>
</dbReference>
<gene>
    <name evidence="3" type="ORF">ACFFNX_04815</name>
</gene>
<evidence type="ECO:0000256" key="1">
    <source>
        <dbReference type="ARBA" id="ARBA00006484"/>
    </source>
</evidence>
<dbReference type="InterPro" id="IPR057326">
    <property type="entry name" value="KR_dom"/>
</dbReference>
<proteinExistence type="inferred from homology"/>
<dbReference type="CDD" id="cd05233">
    <property type="entry name" value="SDR_c"/>
    <property type="match status" value="1"/>
</dbReference>
<dbReference type="InterPro" id="IPR036291">
    <property type="entry name" value="NAD(P)-bd_dom_sf"/>
</dbReference>